<reference evidence="2 3" key="1">
    <citation type="journal article" date="2020" name="Cell">
        <title>Large-Scale Comparative Analyses of Tick Genomes Elucidate Their Genetic Diversity and Vector Capacities.</title>
        <authorList>
            <consortium name="Tick Genome and Microbiome Consortium (TIGMIC)"/>
            <person name="Jia N."/>
            <person name="Wang J."/>
            <person name="Shi W."/>
            <person name="Du L."/>
            <person name="Sun Y."/>
            <person name="Zhan W."/>
            <person name="Jiang J.F."/>
            <person name="Wang Q."/>
            <person name="Zhang B."/>
            <person name="Ji P."/>
            <person name="Bell-Sakyi L."/>
            <person name="Cui X.M."/>
            <person name="Yuan T.T."/>
            <person name="Jiang B.G."/>
            <person name="Yang W.F."/>
            <person name="Lam T.T."/>
            <person name="Chang Q.C."/>
            <person name="Ding S.J."/>
            <person name="Wang X.J."/>
            <person name="Zhu J.G."/>
            <person name="Ruan X.D."/>
            <person name="Zhao L."/>
            <person name="Wei J.T."/>
            <person name="Ye R.Z."/>
            <person name="Que T.C."/>
            <person name="Du C.H."/>
            <person name="Zhou Y.H."/>
            <person name="Cheng J.X."/>
            <person name="Dai P.F."/>
            <person name="Guo W.B."/>
            <person name="Han X.H."/>
            <person name="Huang E.J."/>
            <person name="Li L.F."/>
            <person name="Wei W."/>
            <person name="Gao Y.C."/>
            <person name="Liu J.Z."/>
            <person name="Shao H.Z."/>
            <person name="Wang X."/>
            <person name="Wang C.C."/>
            <person name="Yang T.C."/>
            <person name="Huo Q.B."/>
            <person name="Li W."/>
            <person name="Chen H.Y."/>
            <person name="Chen S.E."/>
            <person name="Zhou L.G."/>
            <person name="Ni X.B."/>
            <person name="Tian J.H."/>
            <person name="Sheng Y."/>
            <person name="Liu T."/>
            <person name="Pan Y.S."/>
            <person name="Xia L.Y."/>
            <person name="Li J."/>
            <person name="Zhao F."/>
            <person name="Cao W.C."/>
        </authorList>
    </citation>
    <scope>NUCLEOTIDE SEQUENCE [LARGE SCALE GENOMIC DNA]</scope>
    <source>
        <strain evidence="2">HaeL-2018</strain>
    </source>
</reference>
<dbReference type="Proteomes" id="UP000821853">
    <property type="component" value="Chromosome 1"/>
</dbReference>
<protein>
    <recommendedName>
        <fullName evidence="1">AMP-dependent synthetase/ligase domain-containing protein</fullName>
    </recommendedName>
</protein>
<dbReference type="Pfam" id="PF00501">
    <property type="entry name" value="AMP-binding"/>
    <property type="match status" value="1"/>
</dbReference>
<organism evidence="2 3">
    <name type="scientific">Haemaphysalis longicornis</name>
    <name type="common">Bush tick</name>
    <dbReference type="NCBI Taxonomy" id="44386"/>
    <lineage>
        <taxon>Eukaryota</taxon>
        <taxon>Metazoa</taxon>
        <taxon>Ecdysozoa</taxon>
        <taxon>Arthropoda</taxon>
        <taxon>Chelicerata</taxon>
        <taxon>Arachnida</taxon>
        <taxon>Acari</taxon>
        <taxon>Parasitiformes</taxon>
        <taxon>Ixodida</taxon>
        <taxon>Ixodoidea</taxon>
        <taxon>Ixodidae</taxon>
        <taxon>Haemaphysalinae</taxon>
        <taxon>Haemaphysalis</taxon>
    </lineage>
</organism>
<accession>A0A9J6F778</accession>
<proteinExistence type="predicted"/>
<sequence length="103" mass="11098">MHQAVDDATGEAISYRQLEDSCRRVAAGMRSLGFQSGDLAGLHSSTNADLIVAFYGTVLAGGRMVFAKGNLTQRLVTPPVIRLRGPYHEIGGPLRVLRAWSTV</sequence>
<gene>
    <name evidence="2" type="ORF">HPB48_020260</name>
</gene>
<evidence type="ECO:0000313" key="2">
    <source>
        <dbReference type="EMBL" id="KAH9361366.1"/>
    </source>
</evidence>
<dbReference type="OrthoDB" id="10253869at2759"/>
<dbReference type="InterPro" id="IPR000873">
    <property type="entry name" value="AMP-dep_synth/lig_dom"/>
</dbReference>
<dbReference type="SUPFAM" id="SSF56801">
    <property type="entry name" value="Acetyl-CoA synthetase-like"/>
    <property type="match status" value="1"/>
</dbReference>
<name>A0A9J6F778_HAELO</name>
<evidence type="ECO:0000259" key="1">
    <source>
        <dbReference type="Pfam" id="PF00501"/>
    </source>
</evidence>
<dbReference type="EMBL" id="JABSTR010000001">
    <property type="protein sequence ID" value="KAH9361366.1"/>
    <property type="molecule type" value="Genomic_DNA"/>
</dbReference>
<dbReference type="Gene3D" id="3.40.50.12780">
    <property type="entry name" value="N-terminal domain of ligase-like"/>
    <property type="match status" value="1"/>
</dbReference>
<feature type="domain" description="AMP-dependent synthetase/ligase" evidence="1">
    <location>
        <begin position="4"/>
        <end position="73"/>
    </location>
</feature>
<dbReference type="InterPro" id="IPR042099">
    <property type="entry name" value="ANL_N_sf"/>
</dbReference>
<evidence type="ECO:0000313" key="3">
    <source>
        <dbReference type="Proteomes" id="UP000821853"/>
    </source>
</evidence>
<dbReference type="AlphaFoldDB" id="A0A9J6F778"/>
<dbReference type="VEuPathDB" id="VectorBase:HLOH_047516"/>
<comment type="caution">
    <text evidence="2">The sequence shown here is derived from an EMBL/GenBank/DDBJ whole genome shotgun (WGS) entry which is preliminary data.</text>
</comment>
<keyword evidence="3" id="KW-1185">Reference proteome</keyword>